<name>A0AA38KUP0_TAXCH</name>
<proteinExistence type="predicted"/>
<keyword evidence="2" id="KW-1185">Reference proteome</keyword>
<accession>A0AA38KUP0</accession>
<feature type="non-terminal residue" evidence="1">
    <location>
        <position position="49"/>
    </location>
</feature>
<evidence type="ECO:0000313" key="2">
    <source>
        <dbReference type="Proteomes" id="UP000824469"/>
    </source>
</evidence>
<dbReference type="Proteomes" id="UP000824469">
    <property type="component" value="Unassembled WGS sequence"/>
</dbReference>
<gene>
    <name evidence="1" type="ORF">KI387_036990</name>
</gene>
<feature type="non-terminal residue" evidence="1">
    <location>
        <position position="1"/>
    </location>
</feature>
<dbReference type="AlphaFoldDB" id="A0AA38KUP0"/>
<organism evidence="1 2">
    <name type="scientific">Taxus chinensis</name>
    <name type="common">Chinese yew</name>
    <name type="synonym">Taxus wallichiana var. chinensis</name>
    <dbReference type="NCBI Taxonomy" id="29808"/>
    <lineage>
        <taxon>Eukaryota</taxon>
        <taxon>Viridiplantae</taxon>
        <taxon>Streptophyta</taxon>
        <taxon>Embryophyta</taxon>
        <taxon>Tracheophyta</taxon>
        <taxon>Spermatophyta</taxon>
        <taxon>Pinopsida</taxon>
        <taxon>Pinidae</taxon>
        <taxon>Conifers II</taxon>
        <taxon>Cupressales</taxon>
        <taxon>Taxaceae</taxon>
        <taxon>Taxus</taxon>
    </lineage>
</organism>
<evidence type="ECO:0000313" key="1">
    <source>
        <dbReference type="EMBL" id="KAH9309079.1"/>
    </source>
</evidence>
<sequence>KEALMVEEIGNEEAVSCEEGTLDVIMGVIIVGKVTRRVKIKDASEGIEV</sequence>
<reference evidence="1 2" key="1">
    <citation type="journal article" date="2021" name="Nat. Plants">
        <title>The Taxus genome provides insights into paclitaxel biosynthesis.</title>
        <authorList>
            <person name="Xiong X."/>
            <person name="Gou J."/>
            <person name="Liao Q."/>
            <person name="Li Y."/>
            <person name="Zhou Q."/>
            <person name="Bi G."/>
            <person name="Li C."/>
            <person name="Du R."/>
            <person name="Wang X."/>
            <person name="Sun T."/>
            <person name="Guo L."/>
            <person name="Liang H."/>
            <person name="Lu P."/>
            <person name="Wu Y."/>
            <person name="Zhang Z."/>
            <person name="Ro D.K."/>
            <person name="Shang Y."/>
            <person name="Huang S."/>
            <person name="Yan J."/>
        </authorList>
    </citation>
    <scope>NUCLEOTIDE SEQUENCE [LARGE SCALE GENOMIC DNA]</scope>
    <source>
        <strain evidence="1">Ta-2019</strain>
    </source>
</reference>
<protein>
    <submittedName>
        <fullName evidence="1">Uncharacterized protein</fullName>
    </submittedName>
</protein>
<dbReference type="EMBL" id="JAHRHJ020000007">
    <property type="protein sequence ID" value="KAH9309079.1"/>
    <property type="molecule type" value="Genomic_DNA"/>
</dbReference>
<comment type="caution">
    <text evidence="1">The sequence shown here is derived from an EMBL/GenBank/DDBJ whole genome shotgun (WGS) entry which is preliminary data.</text>
</comment>